<organism evidence="1 2">
    <name type="scientific">Parasphingorhabdus cellanae</name>
    <dbReference type="NCBI Taxonomy" id="2806553"/>
    <lineage>
        <taxon>Bacteria</taxon>
        <taxon>Pseudomonadati</taxon>
        <taxon>Pseudomonadota</taxon>
        <taxon>Alphaproteobacteria</taxon>
        <taxon>Sphingomonadales</taxon>
        <taxon>Sphingomonadaceae</taxon>
        <taxon>Parasphingorhabdus</taxon>
    </lineage>
</organism>
<dbReference type="Proteomes" id="UP000663923">
    <property type="component" value="Chromosome"/>
</dbReference>
<evidence type="ECO:0000313" key="1">
    <source>
        <dbReference type="EMBL" id="QTD57907.1"/>
    </source>
</evidence>
<name>A0ABX7TAB3_9SPHN</name>
<dbReference type="PANTHER" id="PTHR35175:SF2">
    <property type="entry name" value="DUF1289 DOMAIN-CONTAINING PROTEIN"/>
    <property type="match status" value="1"/>
</dbReference>
<reference evidence="1 2" key="1">
    <citation type="submission" date="2021-03" db="EMBL/GenBank/DDBJ databases">
        <title>Complete genome of Parasphingorhabdus_sp.JHSY0214.</title>
        <authorList>
            <person name="Yoo J.H."/>
            <person name="Bae J.W."/>
        </authorList>
    </citation>
    <scope>NUCLEOTIDE SEQUENCE [LARGE SCALE GENOMIC DNA]</scope>
    <source>
        <strain evidence="1 2">JHSY0214</strain>
    </source>
</reference>
<sequence>MDSPCKNICAIDRPTGLCVGCGRTLSEIGEWASAPPERKRQILSKLPERMRKIGKIAKQ</sequence>
<protein>
    <submittedName>
        <fullName evidence="1">DUF1289 domain-containing protein</fullName>
    </submittedName>
</protein>
<dbReference type="Pfam" id="PF06945">
    <property type="entry name" value="DUF1289"/>
    <property type="match status" value="1"/>
</dbReference>
<gene>
    <name evidence="1" type="ORF">J4G78_16165</name>
</gene>
<proteinExistence type="predicted"/>
<dbReference type="EMBL" id="CP071794">
    <property type="protein sequence ID" value="QTD57907.1"/>
    <property type="molecule type" value="Genomic_DNA"/>
</dbReference>
<accession>A0ABX7TAB3</accession>
<dbReference type="InterPro" id="IPR010710">
    <property type="entry name" value="DUF1289"/>
</dbReference>
<keyword evidence="2" id="KW-1185">Reference proteome</keyword>
<dbReference type="PANTHER" id="PTHR35175">
    <property type="entry name" value="DUF1289 DOMAIN-CONTAINING PROTEIN"/>
    <property type="match status" value="1"/>
</dbReference>
<dbReference type="RefSeq" id="WP_207990805.1">
    <property type="nucleotide sequence ID" value="NZ_CP071794.1"/>
</dbReference>
<evidence type="ECO:0000313" key="2">
    <source>
        <dbReference type="Proteomes" id="UP000663923"/>
    </source>
</evidence>